<feature type="transmembrane region" description="Helical" evidence="1">
    <location>
        <begin position="36"/>
        <end position="59"/>
    </location>
</feature>
<feature type="transmembrane region" description="Helical" evidence="1">
    <location>
        <begin position="165"/>
        <end position="181"/>
    </location>
</feature>
<feature type="transmembrane region" description="Helical" evidence="1">
    <location>
        <begin position="330"/>
        <end position="346"/>
    </location>
</feature>
<feature type="transmembrane region" description="Helical" evidence="1">
    <location>
        <begin position="385"/>
        <end position="407"/>
    </location>
</feature>
<evidence type="ECO:0000256" key="1">
    <source>
        <dbReference type="SAM" id="Phobius"/>
    </source>
</evidence>
<evidence type="ECO:0000313" key="3">
    <source>
        <dbReference type="Proteomes" id="UP001523262"/>
    </source>
</evidence>
<feature type="transmembrane region" description="Helical" evidence="1">
    <location>
        <begin position="98"/>
        <end position="125"/>
    </location>
</feature>
<protein>
    <submittedName>
        <fullName evidence="2">Glycosyltransferase family 39 protein</fullName>
    </submittedName>
</protein>
<keyword evidence="1" id="KW-1133">Transmembrane helix</keyword>
<feature type="transmembrane region" description="Helical" evidence="1">
    <location>
        <begin position="213"/>
        <end position="228"/>
    </location>
</feature>
<dbReference type="EMBL" id="JAMQCR010000003">
    <property type="protein sequence ID" value="MCM2535909.1"/>
    <property type="molecule type" value="Genomic_DNA"/>
</dbReference>
<keyword evidence="3" id="KW-1185">Reference proteome</keyword>
<organism evidence="2 3">
    <name type="scientific">Neobacillus pocheonensis</name>
    <dbReference type="NCBI Taxonomy" id="363869"/>
    <lineage>
        <taxon>Bacteria</taxon>
        <taxon>Bacillati</taxon>
        <taxon>Bacillota</taxon>
        <taxon>Bacilli</taxon>
        <taxon>Bacillales</taxon>
        <taxon>Bacillaceae</taxon>
        <taxon>Neobacillus</taxon>
    </lineage>
</organism>
<keyword evidence="1" id="KW-0812">Transmembrane</keyword>
<feature type="transmembrane region" description="Helical" evidence="1">
    <location>
        <begin position="352"/>
        <end position="373"/>
    </location>
</feature>
<comment type="caution">
    <text evidence="2">The sequence shown here is derived from an EMBL/GenBank/DDBJ whole genome shotgun (WGS) entry which is preliminary data.</text>
</comment>
<reference evidence="2 3" key="1">
    <citation type="submission" date="2022-06" db="EMBL/GenBank/DDBJ databases">
        <authorList>
            <person name="Jeon C.O."/>
        </authorList>
    </citation>
    <scope>NUCLEOTIDE SEQUENCE [LARGE SCALE GENOMIC DNA]</scope>
    <source>
        <strain evidence="2 3">KCTC 13943</strain>
    </source>
</reference>
<gene>
    <name evidence="2" type="ORF">NDK43_30985</name>
</gene>
<sequence length="535" mass="62078">MDGERQCYFNGTIMKGRPNKMFKVQRLKKIIFEKPYLFFLIYSFFIMLFFTQTSPFFAINEWVDSNAFFTVGKGMANGLAPYKDLFEQKGPLLYGFHAIAYCISHTTFFGVYLLESIAMFVNLLLSFKISRLYLAWMPSVVVSLFLPLLILNTSVFGLGDSAEEFSIPFLLTFLYILLKHFKQNSESTFKWSFYIINGVLVGCIFWIKYTLVGAWIGFYLALLFILIGKKAWKELVNAIVFTFAGLLLSSIPWFIYFGIHHAIKELIDVYIKFNLITYASQTSVPVKLVNSALIFGRAFNSILEIKIMFIIGMIDFMFTWKYFQNKNQKWLLFSTVVFLILGVYFGGRDYSYYFLIITPFGLFGLIATGHFIQRSVKQIDLLNKCNWFTLFIIALTSFVLCFGYNSLITYSKLYNKAPIPQQTFAKIMDQEPHPTLLNYGALDGGFYLAADIVPNVRYFESQNIDYKLYPENMDEQNRYIKEGKIQFVVVRLLSPIPLDQVHIPNISDHYRLVSQQDQLIGGATTYRYLLYKKVK</sequence>
<accession>A0ABT0WIK9</accession>
<feature type="transmembrane region" description="Helical" evidence="1">
    <location>
        <begin position="132"/>
        <end position="153"/>
    </location>
</feature>
<feature type="transmembrane region" description="Helical" evidence="1">
    <location>
        <begin position="235"/>
        <end position="256"/>
    </location>
</feature>
<dbReference type="Proteomes" id="UP001523262">
    <property type="component" value="Unassembled WGS sequence"/>
</dbReference>
<proteinExistence type="predicted"/>
<feature type="transmembrane region" description="Helical" evidence="1">
    <location>
        <begin position="298"/>
        <end position="318"/>
    </location>
</feature>
<evidence type="ECO:0000313" key="2">
    <source>
        <dbReference type="EMBL" id="MCM2535909.1"/>
    </source>
</evidence>
<name>A0ABT0WIK9_9BACI</name>
<keyword evidence="1" id="KW-0472">Membrane</keyword>